<keyword evidence="1" id="KW-1133">Transmembrane helix</keyword>
<dbReference type="Proteomes" id="UP000034071">
    <property type="component" value="Chromosome"/>
</dbReference>
<dbReference type="HOGENOM" id="CLU_1314690_0_0_6"/>
<dbReference type="AlphaFoldDB" id="A0A0F6TQH4"/>
<dbReference type="STRING" id="914150.TQ33_0768"/>
<dbReference type="OrthoDB" id="8901233at2"/>
<organism evidence="2 3">
    <name type="scientific">Kangiella geojedonensis</name>
    <dbReference type="NCBI Taxonomy" id="914150"/>
    <lineage>
        <taxon>Bacteria</taxon>
        <taxon>Pseudomonadati</taxon>
        <taxon>Pseudomonadota</taxon>
        <taxon>Gammaproteobacteria</taxon>
        <taxon>Kangiellales</taxon>
        <taxon>Kangiellaceae</taxon>
        <taxon>Kangiella</taxon>
    </lineage>
</organism>
<name>A0A0F6TQH4_9GAMM</name>
<proteinExistence type="predicted"/>
<protein>
    <submittedName>
        <fullName evidence="2">Uncharacterized protein</fullName>
    </submittedName>
</protein>
<evidence type="ECO:0000313" key="3">
    <source>
        <dbReference type="Proteomes" id="UP000034071"/>
    </source>
</evidence>
<feature type="transmembrane region" description="Helical" evidence="1">
    <location>
        <begin position="12"/>
        <end position="33"/>
    </location>
</feature>
<accession>A0A0F6TQH4</accession>
<sequence length="219" mass="24289">MGSANNNTKEYALVGIATRGLKVIVMTILLSSLSTNANQLRKHNLRQLIEQSHIIIYGTVKSVTDGVTTKGIPFTEVVFDIKRSAKNRVRSSTEYIYRQFGFTGLKTQTPSTTLMTIAEGVPRWNKGEVVVAFLYKANAKTGLQATVGLEQGKLSVYEGKLIGRDDSDSLFSQVNIDRSLLTPQEFKMIHSDKAIEVDDFMGLIERAVTEQWIESGGMH</sequence>
<dbReference type="KEGG" id="kge:TQ33_0768"/>
<dbReference type="RefSeq" id="WP_046560892.1">
    <property type="nucleotide sequence ID" value="NZ_CP010975.1"/>
</dbReference>
<keyword evidence="1" id="KW-0472">Membrane</keyword>
<evidence type="ECO:0000256" key="1">
    <source>
        <dbReference type="SAM" id="Phobius"/>
    </source>
</evidence>
<keyword evidence="3" id="KW-1185">Reference proteome</keyword>
<keyword evidence="1" id="KW-0812">Transmembrane</keyword>
<dbReference type="EMBL" id="CP010975">
    <property type="protein sequence ID" value="AKE51742.1"/>
    <property type="molecule type" value="Genomic_DNA"/>
</dbReference>
<evidence type="ECO:0000313" key="2">
    <source>
        <dbReference type="EMBL" id="AKE51742.1"/>
    </source>
</evidence>
<reference evidence="2 3" key="1">
    <citation type="submission" date="2015-02" db="EMBL/GenBank/DDBJ databases">
        <title>Complete genome sequence of Kangiella geojedonensis strain YCS-5T.</title>
        <authorList>
            <person name="Kim K.M."/>
        </authorList>
    </citation>
    <scope>NUCLEOTIDE SEQUENCE [LARGE SCALE GENOMIC DNA]</scope>
    <source>
        <strain evidence="2 3">YCS-5</strain>
    </source>
</reference>
<gene>
    <name evidence="2" type="ORF">TQ33_0768</name>
</gene>